<feature type="domain" description="Lsr2 dimerization" evidence="2">
    <location>
        <begin position="1"/>
        <end position="60"/>
    </location>
</feature>
<dbReference type="Pfam" id="PF11774">
    <property type="entry name" value="Lsr2"/>
    <property type="match status" value="1"/>
</dbReference>
<proteinExistence type="predicted"/>
<dbReference type="Gene3D" id="3.30.60.230">
    <property type="entry name" value="Lsr2, dimerization domain"/>
    <property type="match status" value="1"/>
</dbReference>
<sequence>MAQRKIIQMVDDLDGAVIEDGETVHFSIDGRVYEVDLSRRNAQALRDILAPYVAAGRRSGGPARTRRAASTRDVEAIRRWATANGFVVSDKGRMSNTVLEAYRAANHSSSRD</sequence>
<dbReference type="AlphaFoldDB" id="A0A1H0QWF7"/>
<dbReference type="InterPro" id="IPR042261">
    <property type="entry name" value="Lsr2-like_dimerization"/>
</dbReference>
<accession>A0A1H0QWF7</accession>
<feature type="domain" description="Lsr2 DNA-binding" evidence="3">
    <location>
        <begin position="71"/>
        <end position="105"/>
    </location>
</feature>
<dbReference type="EMBL" id="FNJN01000005">
    <property type="protein sequence ID" value="SDP21209.1"/>
    <property type="molecule type" value="Genomic_DNA"/>
</dbReference>
<organism evidence="4 5">
    <name type="scientific">Microbacterium testaceum (strain StLB037)</name>
    <dbReference type="NCBI Taxonomy" id="979556"/>
    <lineage>
        <taxon>Bacteria</taxon>
        <taxon>Bacillati</taxon>
        <taxon>Actinomycetota</taxon>
        <taxon>Actinomycetes</taxon>
        <taxon>Micrococcales</taxon>
        <taxon>Microbacteriaceae</taxon>
        <taxon>Microbacterium</taxon>
    </lineage>
</organism>
<dbReference type="InterPro" id="IPR036625">
    <property type="entry name" value="E3-bd_dom_sf"/>
</dbReference>
<gene>
    <name evidence="4" type="ORF">SAMN04487788_2586</name>
</gene>
<reference evidence="4 5" key="1">
    <citation type="submission" date="2016-10" db="EMBL/GenBank/DDBJ databases">
        <authorList>
            <person name="de Groot N.N."/>
        </authorList>
    </citation>
    <scope>NUCLEOTIDE SEQUENCE [LARGE SCALE GENOMIC DNA]</scope>
    <source>
        <strain evidence="4 5">StLB037</strain>
    </source>
</reference>
<dbReference type="GO" id="GO:0016746">
    <property type="term" value="F:acyltransferase activity"/>
    <property type="evidence" value="ECO:0007669"/>
    <property type="project" value="InterPro"/>
</dbReference>
<evidence type="ECO:0000256" key="1">
    <source>
        <dbReference type="ARBA" id="ARBA00023125"/>
    </source>
</evidence>
<evidence type="ECO:0000313" key="5">
    <source>
        <dbReference type="Proteomes" id="UP000186456"/>
    </source>
</evidence>
<dbReference type="RefSeq" id="WP_074696250.1">
    <property type="nucleotide sequence ID" value="NZ_FNJN01000005.1"/>
</dbReference>
<dbReference type="InterPro" id="IPR024412">
    <property type="entry name" value="Lsr2_dim_dom"/>
</dbReference>
<dbReference type="Gene3D" id="4.10.320.10">
    <property type="entry name" value="E3-binding domain"/>
    <property type="match status" value="1"/>
</dbReference>
<dbReference type="InterPro" id="IPR055370">
    <property type="entry name" value="Lsr2_DNA-bd"/>
</dbReference>
<protein>
    <submittedName>
        <fullName evidence="4">Lsr2 protein</fullName>
    </submittedName>
</protein>
<dbReference type="Pfam" id="PF23359">
    <property type="entry name" value="Lsr2_DNA-bd"/>
    <property type="match status" value="1"/>
</dbReference>
<dbReference type="GO" id="GO:0003677">
    <property type="term" value="F:DNA binding"/>
    <property type="evidence" value="ECO:0007669"/>
    <property type="project" value="UniProtKB-KW"/>
</dbReference>
<evidence type="ECO:0000313" key="4">
    <source>
        <dbReference type="EMBL" id="SDP21209.1"/>
    </source>
</evidence>
<dbReference type="Proteomes" id="UP000186456">
    <property type="component" value="Unassembled WGS sequence"/>
</dbReference>
<evidence type="ECO:0000259" key="3">
    <source>
        <dbReference type="Pfam" id="PF23359"/>
    </source>
</evidence>
<keyword evidence="1" id="KW-0238">DNA-binding</keyword>
<name>A0A1H0QWF7_MICTS</name>
<evidence type="ECO:0000259" key="2">
    <source>
        <dbReference type="Pfam" id="PF11774"/>
    </source>
</evidence>